<comment type="subcellular location">
    <subcellularLocation>
        <location evidence="1">Membrane</location>
        <topology evidence="1">Multi-pass membrane protein</topology>
    </subcellularLocation>
</comment>
<organism evidence="6 7">
    <name type="scientific">Solimonas terrae</name>
    <dbReference type="NCBI Taxonomy" id="1396819"/>
    <lineage>
        <taxon>Bacteria</taxon>
        <taxon>Pseudomonadati</taxon>
        <taxon>Pseudomonadota</taxon>
        <taxon>Gammaproteobacteria</taxon>
        <taxon>Nevskiales</taxon>
        <taxon>Nevskiaceae</taxon>
        <taxon>Solimonas</taxon>
    </lineage>
</organism>
<evidence type="ECO:0000256" key="3">
    <source>
        <dbReference type="ARBA" id="ARBA00022989"/>
    </source>
</evidence>
<dbReference type="InterPro" id="IPR003825">
    <property type="entry name" value="Colicin-V_CvpA"/>
</dbReference>
<comment type="caution">
    <text evidence="6">The sequence shown here is derived from an EMBL/GenBank/DDBJ whole genome shotgun (WGS) entry which is preliminary data.</text>
</comment>
<dbReference type="EMBL" id="JAAMOW010000008">
    <property type="protein sequence ID" value="NGY06221.1"/>
    <property type="molecule type" value="Genomic_DNA"/>
</dbReference>
<dbReference type="RefSeq" id="WP_166259304.1">
    <property type="nucleotide sequence ID" value="NZ_JAAMOW010000008.1"/>
</dbReference>
<evidence type="ECO:0000256" key="4">
    <source>
        <dbReference type="ARBA" id="ARBA00023136"/>
    </source>
</evidence>
<feature type="transmembrane region" description="Helical" evidence="5">
    <location>
        <begin position="33"/>
        <end position="52"/>
    </location>
</feature>
<dbReference type="Proteomes" id="UP000472676">
    <property type="component" value="Unassembled WGS sequence"/>
</dbReference>
<protein>
    <submittedName>
        <fullName evidence="6">CvpA family protein</fullName>
    </submittedName>
</protein>
<dbReference type="GO" id="GO:0009403">
    <property type="term" value="P:toxin biosynthetic process"/>
    <property type="evidence" value="ECO:0007669"/>
    <property type="project" value="InterPro"/>
</dbReference>
<dbReference type="PANTHER" id="PTHR36926">
    <property type="entry name" value="COLICIN V PRODUCTION PROTEIN"/>
    <property type="match status" value="1"/>
</dbReference>
<keyword evidence="2 5" id="KW-0812">Transmembrane</keyword>
<proteinExistence type="predicted"/>
<dbReference type="Pfam" id="PF02674">
    <property type="entry name" value="Colicin_V"/>
    <property type="match status" value="1"/>
</dbReference>
<dbReference type="PANTHER" id="PTHR36926:SF1">
    <property type="entry name" value="COLICIN V PRODUCTION PROTEIN"/>
    <property type="match status" value="1"/>
</dbReference>
<evidence type="ECO:0000313" key="7">
    <source>
        <dbReference type="Proteomes" id="UP000472676"/>
    </source>
</evidence>
<evidence type="ECO:0000256" key="1">
    <source>
        <dbReference type="ARBA" id="ARBA00004141"/>
    </source>
</evidence>
<keyword evidence="7" id="KW-1185">Reference proteome</keyword>
<accession>A0A6M2BVI7</accession>
<feature type="transmembrane region" description="Helical" evidence="5">
    <location>
        <begin position="106"/>
        <end position="126"/>
    </location>
</feature>
<gene>
    <name evidence="6" type="ORF">G7Y85_15720</name>
</gene>
<sequence>MTWIDYCIAALALISVLVGVMRGFTREVLSLSTWIFAFALAALFGGRAAKLLEPHIADPALREAVACGLVFFAVLLLGAIFTHIAVQAVRESSFSASDRTLGGGVGVLRAVIGLALFVLVAGRLGAAEDPWWRQSTIVPHVVGLARGLETVIPQRWLDFISAAPARLQTTSSTDS</sequence>
<dbReference type="GO" id="GO:0016020">
    <property type="term" value="C:membrane"/>
    <property type="evidence" value="ECO:0007669"/>
    <property type="project" value="UniProtKB-SubCell"/>
</dbReference>
<evidence type="ECO:0000313" key="6">
    <source>
        <dbReference type="EMBL" id="NGY06221.1"/>
    </source>
</evidence>
<evidence type="ECO:0000256" key="5">
    <source>
        <dbReference type="SAM" id="Phobius"/>
    </source>
</evidence>
<name>A0A6M2BVI7_9GAMM</name>
<reference evidence="6 7" key="1">
    <citation type="journal article" date="2014" name="Int. J. Syst. Evol. Microbiol.">
        <title>Solimonas terrae sp. nov., isolated from soil.</title>
        <authorList>
            <person name="Kim S.J."/>
            <person name="Moon J.Y."/>
            <person name="Weon H.Y."/>
            <person name="Ahn J.H."/>
            <person name="Chen W.M."/>
            <person name="Kwon S.W."/>
        </authorList>
    </citation>
    <scope>NUCLEOTIDE SEQUENCE [LARGE SCALE GENOMIC DNA]</scope>
    <source>
        <strain evidence="6 7">KIS83-12</strain>
    </source>
</reference>
<feature type="transmembrane region" description="Helical" evidence="5">
    <location>
        <begin position="64"/>
        <end position="86"/>
    </location>
</feature>
<evidence type="ECO:0000256" key="2">
    <source>
        <dbReference type="ARBA" id="ARBA00022692"/>
    </source>
</evidence>
<dbReference type="AlphaFoldDB" id="A0A6M2BVI7"/>
<keyword evidence="3 5" id="KW-1133">Transmembrane helix</keyword>
<keyword evidence="4 5" id="KW-0472">Membrane</keyword>
<dbReference type="InterPro" id="IPR052719">
    <property type="entry name" value="CvpA-like"/>
</dbReference>